<keyword evidence="2" id="KW-1185">Reference proteome</keyword>
<evidence type="ECO:0000313" key="1">
    <source>
        <dbReference type="EMBL" id="VDL66988.1"/>
    </source>
</evidence>
<protein>
    <submittedName>
        <fullName evidence="3">GRIP domain-containing protein</fullName>
    </submittedName>
</protein>
<evidence type="ECO:0000313" key="2">
    <source>
        <dbReference type="Proteomes" id="UP000271162"/>
    </source>
</evidence>
<dbReference type="WBParaSite" id="NBR_0000339801-mRNA-1">
    <property type="protein sequence ID" value="NBR_0000339801-mRNA-1"/>
    <property type="gene ID" value="NBR_0000339801"/>
</dbReference>
<sequence>MSSLLSAVSKFKGRKRGLVDLASPTLSEEKSMAAAIAELSEDQCTRQHIKTILAYLLESQEKVGALMAENGRLYE</sequence>
<gene>
    <name evidence="1" type="ORF">NBR_LOCUS3399</name>
</gene>
<reference evidence="1 2" key="2">
    <citation type="submission" date="2018-11" db="EMBL/GenBank/DDBJ databases">
        <authorList>
            <consortium name="Pathogen Informatics"/>
        </authorList>
    </citation>
    <scope>NUCLEOTIDE SEQUENCE [LARGE SCALE GENOMIC DNA]</scope>
</reference>
<reference evidence="3" key="1">
    <citation type="submission" date="2017-02" db="UniProtKB">
        <authorList>
            <consortium name="WormBaseParasite"/>
        </authorList>
    </citation>
    <scope>IDENTIFICATION</scope>
</reference>
<accession>A0A0N4XLJ6</accession>
<evidence type="ECO:0000313" key="3">
    <source>
        <dbReference type="WBParaSite" id="NBR_0000339801-mRNA-1"/>
    </source>
</evidence>
<name>A0A0N4XLJ6_NIPBR</name>
<proteinExistence type="predicted"/>
<organism evidence="3">
    <name type="scientific">Nippostrongylus brasiliensis</name>
    <name type="common">Rat hookworm</name>
    <dbReference type="NCBI Taxonomy" id="27835"/>
    <lineage>
        <taxon>Eukaryota</taxon>
        <taxon>Metazoa</taxon>
        <taxon>Ecdysozoa</taxon>
        <taxon>Nematoda</taxon>
        <taxon>Chromadorea</taxon>
        <taxon>Rhabditida</taxon>
        <taxon>Rhabditina</taxon>
        <taxon>Rhabditomorpha</taxon>
        <taxon>Strongyloidea</taxon>
        <taxon>Heligmosomidae</taxon>
        <taxon>Nippostrongylus</taxon>
    </lineage>
</organism>
<dbReference type="Proteomes" id="UP000271162">
    <property type="component" value="Unassembled WGS sequence"/>
</dbReference>
<dbReference type="EMBL" id="UYSL01005024">
    <property type="protein sequence ID" value="VDL66988.1"/>
    <property type="molecule type" value="Genomic_DNA"/>
</dbReference>
<dbReference type="AlphaFoldDB" id="A0A0N4XLJ6"/>